<keyword evidence="1" id="KW-0812">Transmembrane</keyword>
<dbReference type="EMBL" id="MFIW01000068">
    <property type="protein sequence ID" value="OGF97698.1"/>
    <property type="molecule type" value="Genomic_DNA"/>
</dbReference>
<keyword evidence="1" id="KW-0472">Membrane</keyword>
<sequence>MDAKIRRFIYIPAIGITVALLTFWLWTRRNEEPTPVGLTRSDRALSTAEDLLKASLASYGGIDRTGQIREITLKNAITVYGENQSRIQGYSNECYRFPDKVRVDFSFGANQVSHLFDGTAAWTRTGGIWAKGPDYLTEGLRRSLKHFPTTLLSTALDDRTLLRGIVPKNLDGKRCLTIELTDREGDQSRIWFDDETLLMARIDYPVFTSLGVDSMTILMTDYREAGGIQTPFRVAIYYNGDRAQDITVKEVVINPRLDDSLFAPSHGKE</sequence>
<dbReference type="Gene3D" id="2.50.20.10">
    <property type="entry name" value="Lipoprotein localisation LolA/LolB/LppX"/>
    <property type="match status" value="1"/>
</dbReference>
<evidence type="ECO:0000256" key="1">
    <source>
        <dbReference type="SAM" id="Phobius"/>
    </source>
</evidence>
<keyword evidence="1" id="KW-1133">Transmembrane helix</keyword>
<evidence type="ECO:0000313" key="2">
    <source>
        <dbReference type="EMBL" id="OGF97698.1"/>
    </source>
</evidence>
<dbReference type="Proteomes" id="UP000179034">
    <property type="component" value="Unassembled WGS sequence"/>
</dbReference>
<protein>
    <recommendedName>
        <fullName evidence="4">Outer membrane lipoprotein-sorting protein</fullName>
    </recommendedName>
</protein>
<evidence type="ECO:0000313" key="3">
    <source>
        <dbReference type="Proteomes" id="UP000179034"/>
    </source>
</evidence>
<organism evidence="2 3">
    <name type="scientific">Candidatus Glassbacteria bacterium RBG_16_58_8</name>
    <dbReference type="NCBI Taxonomy" id="1817866"/>
    <lineage>
        <taxon>Bacteria</taxon>
        <taxon>Candidatus Glassiibacteriota</taxon>
    </lineage>
</organism>
<evidence type="ECO:0008006" key="4">
    <source>
        <dbReference type="Google" id="ProtNLM"/>
    </source>
</evidence>
<accession>A0A1F5YBW6</accession>
<gene>
    <name evidence="2" type="ORF">A2Z06_00200</name>
</gene>
<dbReference type="AlphaFoldDB" id="A0A1F5YBW6"/>
<proteinExistence type="predicted"/>
<feature type="transmembrane region" description="Helical" evidence="1">
    <location>
        <begin position="7"/>
        <end position="26"/>
    </location>
</feature>
<comment type="caution">
    <text evidence="2">The sequence shown here is derived from an EMBL/GenBank/DDBJ whole genome shotgun (WGS) entry which is preliminary data.</text>
</comment>
<name>A0A1F5YBW6_9BACT</name>
<reference evidence="2 3" key="1">
    <citation type="journal article" date="2016" name="Nat. Commun.">
        <title>Thousands of microbial genomes shed light on interconnected biogeochemical processes in an aquifer system.</title>
        <authorList>
            <person name="Anantharaman K."/>
            <person name="Brown C.T."/>
            <person name="Hug L.A."/>
            <person name="Sharon I."/>
            <person name="Castelle C.J."/>
            <person name="Probst A.J."/>
            <person name="Thomas B.C."/>
            <person name="Singh A."/>
            <person name="Wilkins M.J."/>
            <person name="Karaoz U."/>
            <person name="Brodie E.L."/>
            <person name="Williams K.H."/>
            <person name="Hubbard S.S."/>
            <person name="Banfield J.F."/>
        </authorList>
    </citation>
    <scope>NUCLEOTIDE SEQUENCE [LARGE SCALE GENOMIC DNA]</scope>
</reference>